<sequence length="58" mass="6734">MIPFDTKHYRANQPGCLRKYWPHILTTIALIALLSWLDKLDRDSHLNRVQQAASGQCK</sequence>
<evidence type="ECO:0000313" key="2">
    <source>
        <dbReference type="EMBL" id="SNX59763.1"/>
    </source>
</evidence>
<accession>A0A285BY60</accession>
<feature type="transmembrane region" description="Helical" evidence="1">
    <location>
        <begin position="20"/>
        <end position="37"/>
    </location>
</feature>
<dbReference type="EMBL" id="LT907782">
    <property type="protein sequence ID" value="SNX59763.1"/>
    <property type="molecule type" value="Genomic_DNA"/>
</dbReference>
<keyword evidence="1" id="KW-0472">Membrane</keyword>
<dbReference type="Proteomes" id="UP000242498">
    <property type="component" value="Chromosome I"/>
</dbReference>
<dbReference type="AlphaFoldDB" id="A0A285BY60"/>
<keyword evidence="1" id="KW-1133">Transmembrane helix</keyword>
<evidence type="ECO:0000313" key="3">
    <source>
        <dbReference type="Proteomes" id="UP000242498"/>
    </source>
</evidence>
<reference evidence="2 3" key="1">
    <citation type="submission" date="2017-08" db="EMBL/GenBank/DDBJ databases">
        <authorList>
            <person name="de Groot N.N."/>
        </authorList>
    </citation>
    <scope>NUCLEOTIDE SEQUENCE [LARGE SCALE GENOMIC DNA]</scope>
    <source>
        <strain evidence="2 3">Nm15</strain>
    </source>
</reference>
<organism evidence="2 3">
    <name type="scientific">Nitrosomonas ureae</name>
    <dbReference type="NCBI Taxonomy" id="44577"/>
    <lineage>
        <taxon>Bacteria</taxon>
        <taxon>Pseudomonadati</taxon>
        <taxon>Pseudomonadota</taxon>
        <taxon>Betaproteobacteria</taxon>
        <taxon>Nitrosomonadales</taxon>
        <taxon>Nitrosomonadaceae</taxon>
        <taxon>Nitrosomonas</taxon>
    </lineage>
</organism>
<proteinExistence type="predicted"/>
<protein>
    <submittedName>
        <fullName evidence="2">Uncharacterized protein</fullName>
    </submittedName>
</protein>
<evidence type="ECO:0000256" key="1">
    <source>
        <dbReference type="SAM" id="Phobius"/>
    </source>
</evidence>
<gene>
    <name evidence="2" type="ORF">SAMN06296273_1197</name>
</gene>
<name>A0A285BY60_9PROT</name>
<keyword evidence="1" id="KW-0812">Transmembrane</keyword>